<proteinExistence type="predicted"/>
<evidence type="ECO:0000313" key="3">
    <source>
        <dbReference type="Proteomes" id="UP001444661"/>
    </source>
</evidence>
<keyword evidence="3" id="KW-1185">Reference proteome</keyword>
<comment type="caution">
    <text evidence="2">The sequence shown here is derived from an EMBL/GenBank/DDBJ whole genome shotgun (WGS) entry which is preliminary data.</text>
</comment>
<feature type="region of interest" description="Disordered" evidence="1">
    <location>
        <begin position="1"/>
        <end position="41"/>
    </location>
</feature>
<reference evidence="2 3" key="1">
    <citation type="submission" date="2023-01" db="EMBL/GenBank/DDBJ databases">
        <title>Analysis of 21 Apiospora genomes using comparative genomics revels a genus with tremendous synthesis potential of carbohydrate active enzymes and secondary metabolites.</title>
        <authorList>
            <person name="Sorensen T."/>
        </authorList>
    </citation>
    <scope>NUCLEOTIDE SEQUENCE [LARGE SCALE GENOMIC DNA]</scope>
    <source>
        <strain evidence="2 3">CBS 33761</strain>
    </source>
</reference>
<feature type="compositionally biased region" description="Basic and acidic residues" evidence="1">
    <location>
        <begin position="166"/>
        <end position="196"/>
    </location>
</feature>
<feature type="compositionally biased region" description="Low complexity" evidence="1">
    <location>
        <begin position="240"/>
        <end position="254"/>
    </location>
</feature>
<evidence type="ECO:0000313" key="2">
    <source>
        <dbReference type="EMBL" id="KAK8023825.1"/>
    </source>
</evidence>
<gene>
    <name evidence="2" type="ORF">PG993_011891</name>
</gene>
<organism evidence="2 3">
    <name type="scientific">Apiospora rasikravindrae</name>
    <dbReference type="NCBI Taxonomy" id="990691"/>
    <lineage>
        <taxon>Eukaryota</taxon>
        <taxon>Fungi</taxon>
        <taxon>Dikarya</taxon>
        <taxon>Ascomycota</taxon>
        <taxon>Pezizomycotina</taxon>
        <taxon>Sordariomycetes</taxon>
        <taxon>Xylariomycetidae</taxon>
        <taxon>Amphisphaeriales</taxon>
        <taxon>Apiosporaceae</taxon>
        <taxon>Apiospora</taxon>
    </lineage>
</organism>
<feature type="region of interest" description="Disordered" evidence="1">
    <location>
        <begin position="158"/>
        <end position="316"/>
    </location>
</feature>
<dbReference type="Proteomes" id="UP001444661">
    <property type="component" value="Unassembled WGS sequence"/>
</dbReference>
<feature type="region of interest" description="Disordered" evidence="1">
    <location>
        <begin position="74"/>
        <end position="113"/>
    </location>
</feature>
<dbReference type="EMBL" id="JAQQWK010000011">
    <property type="protein sequence ID" value="KAK8023825.1"/>
    <property type="molecule type" value="Genomic_DNA"/>
</dbReference>
<feature type="compositionally biased region" description="Basic residues" evidence="1">
    <location>
        <begin position="24"/>
        <end position="33"/>
    </location>
</feature>
<accession>A0ABR1S2D4</accession>
<evidence type="ECO:0000256" key="1">
    <source>
        <dbReference type="SAM" id="MobiDB-lite"/>
    </source>
</evidence>
<name>A0ABR1S2D4_9PEZI</name>
<sequence>MWSAKKKSPYTNQRPLLPNPPPTHPKKHPHRPAPARLPTFYGAATARQNDAIVHQFSTSRVGAVFVHDRHRHLSPSQLIGPPRHPGVPRSPYMSDRVVEGSSASDSRRDPRVAPRPYVRTALVPPHYAPPDARAAGAVGVGAGRVRGLLVRDWRREGERRRGKLRRVGEERERMGLEQRRMEEEKRREQRREEELGRYGGGILQKPLPKPQQEPDQQQRQLPQPPPQQRQTARRGPLPPSSTTQPQQQPQQKQPARGGPIPRTLKTQPKPRRSCLKQRGVNNNNNNNGAPRKKKAVRFNPNPSLGTDIETGDPVPHRETDRQLYEARHAASLQQYLYHRAMRKQRAVVLMQERQLRVQRNGGIERDAEMQQRLMRQSISTEEGGGGSSDGRQCGEEADVVMLGMPGVDGERGSLRGATAESGHLPTYLVKLAVLLLRLFCLHSPILAVGNMDMSH</sequence>
<protein>
    <submittedName>
        <fullName evidence="2">Uncharacterized protein</fullName>
    </submittedName>
</protein>